<evidence type="ECO:0008006" key="5">
    <source>
        <dbReference type="Google" id="ProtNLM"/>
    </source>
</evidence>
<gene>
    <name evidence="3" type="ORF">KVA01_20890</name>
</gene>
<proteinExistence type="predicted"/>
<evidence type="ECO:0000256" key="1">
    <source>
        <dbReference type="SAM" id="MobiDB-lite"/>
    </source>
</evidence>
<organism evidence="3 4">
    <name type="scientific">Kocuria varians</name>
    <name type="common">Micrococcus varians</name>
    <dbReference type="NCBI Taxonomy" id="1272"/>
    <lineage>
        <taxon>Bacteria</taxon>
        <taxon>Bacillati</taxon>
        <taxon>Actinomycetota</taxon>
        <taxon>Actinomycetes</taxon>
        <taxon>Micrococcales</taxon>
        <taxon>Micrococcaceae</taxon>
        <taxon>Kocuria</taxon>
    </lineage>
</organism>
<name>A0A4Y4D897_KOCVA</name>
<evidence type="ECO:0000313" key="3">
    <source>
        <dbReference type="EMBL" id="GEC99934.1"/>
    </source>
</evidence>
<keyword evidence="2" id="KW-0812">Transmembrane</keyword>
<dbReference type="EMBL" id="BJNW01000019">
    <property type="protein sequence ID" value="GEC99934.1"/>
    <property type="molecule type" value="Genomic_DNA"/>
</dbReference>
<feature type="transmembrane region" description="Helical" evidence="2">
    <location>
        <begin position="45"/>
        <end position="67"/>
    </location>
</feature>
<keyword evidence="4" id="KW-1185">Reference proteome</keyword>
<keyword evidence="2" id="KW-0472">Membrane</keyword>
<sequence>MRHAPHTTVTPATVRDDTHPGCGAHSMDTTSGGTDMGNHTFKGKAAVSVAAIAALALSGCASVGGGGRQQGWR</sequence>
<dbReference type="Proteomes" id="UP000315730">
    <property type="component" value="Unassembled WGS sequence"/>
</dbReference>
<keyword evidence="2" id="KW-1133">Transmembrane helix</keyword>
<accession>A0A4Y4D897</accession>
<protein>
    <recommendedName>
        <fullName evidence="5">Lipoprotein</fullName>
    </recommendedName>
</protein>
<dbReference type="AlphaFoldDB" id="A0A4Y4D897"/>
<reference evidence="3 4" key="1">
    <citation type="submission" date="2019-06" db="EMBL/GenBank/DDBJ databases">
        <title>Whole genome shotgun sequence of Kocuria varians NBRC 15358.</title>
        <authorList>
            <person name="Hosoyama A."/>
            <person name="Uohara A."/>
            <person name="Ohji S."/>
            <person name="Ichikawa N."/>
        </authorList>
    </citation>
    <scope>NUCLEOTIDE SEQUENCE [LARGE SCALE GENOMIC DNA]</scope>
    <source>
        <strain evidence="3 4">NBRC 15358</strain>
    </source>
</reference>
<evidence type="ECO:0000256" key="2">
    <source>
        <dbReference type="SAM" id="Phobius"/>
    </source>
</evidence>
<comment type="caution">
    <text evidence="3">The sequence shown here is derived from an EMBL/GenBank/DDBJ whole genome shotgun (WGS) entry which is preliminary data.</text>
</comment>
<evidence type="ECO:0000313" key="4">
    <source>
        <dbReference type="Proteomes" id="UP000315730"/>
    </source>
</evidence>
<feature type="region of interest" description="Disordered" evidence="1">
    <location>
        <begin position="1"/>
        <end position="35"/>
    </location>
</feature>